<proteinExistence type="inferred from homology"/>
<evidence type="ECO:0000313" key="12">
    <source>
        <dbReference type="Proteomes" id="UP000051086"/>
    </source>
</evidence>
<dbReference type="HAMAP" id="MF_00106">
    <property type="entry name" value="UxuA"/>
    <property type="match status" value="1"/>
</dbReference>
<evidence type="ECO:0000256" key="7">
    <source>
        <dbReference type="ARBA" id="ARBA00023211"/>
    </source>
</evidence>
<evidence type="ECO:0000256" key="4">
    <source>
        <dbReference type="ARBA" id="ARBA00007389"/>
    </source>
</evidence>
<dbReference type="Gene3D" id="3.20.20.150">
    <property type="entry name" value="Divalent-metal-dependent TIM barrel enzymes"/>
    <property type="match status" value="1"/>
</dbReference>
<dbReference type="EC" id="4.2.1.8" evidence="5 9"/>
<dbReference type="PANTHER" id="PTHR30387:SF2">
    <property type="entry name" value="MANNONATE DEHYDRATASE"/>
    <property type="match status" value="1"/>
</dbReference>
<keyword evidence="6 9" id="KW-0408">Iron</keyword>
<evidence type="ECO:0000256" key="2">
    <source>
        <dbReference type="ARBA" id="ARBA00002713"/>
    </source>
</evidence>
<comment type="function">
    <text evidence="2 9">Catalyzes the dehydration of D-mannonate.</text>
</comment>
<dbReference type="GO" id="GO:0030145">
    <property type="term" value="F:manganese ion binding"/>
    <property type="evidence" value="ECO:0007669"/>
    <property type="project" value="TreeGrafter"/>
</dbReference>
<reference evidence="10 12" key="1">
    <citation type="submission" date="2015-09" db="EMBL/GenBank/DDBJ databases">
        <authorList>
            <person name="Rodrigo-Torres L."/>
            <person name="Arahal D.R."/>
        </authorList>
    </citation>
    <scope>NUCLEOTIDE SEQUENCE [LARGE SCALE GENOMIC DNA]</scope>
    <source>
        <strain evidence="10 12">CECT 5118</strain>
    </source>
</reference>
<dbReference type="RefSeq" id="WP_058243571.1">
    <property type="nucleotide sequence ID" value="NZ_CYSB01000041.1"/>
</dbReference>
<dbReference type="EMBL" id="CYSB01000041">
    <property type="protein sequence ID" value="CUH69997.1"/>
    <property type="molecule type" value="Genomic_DNA"/>
</dbReference>
<evidence type="ECO:0000313" key="11">
    <source>
        <dbReference type="EMBL" id="CUH72373.1"/>
    </source>
</evidence>
<accession>A0A0P1FP16</accession>
<dbReference type="OrthoDB" id="9780250at2"/>
<protein>
    <recommendedName>
        <fullName evidence="5 9">Mannonate dehydratase</fullName>
        <ecNumber evidence="5 9">4.2.1.8</ecNumber>
    </recommendedName>
    <alternativeName>
        <fullName evidence="9">D-mannonate hydro-lyase</fullName>
    </alternativeName>
</protein>
<dbReference type="PANTHER" id="PTHR30387">
    <property type="entry name" value="MANNONATE DEHYDRATASE"/>
    <property type="match status" value="1"/>
</dbReference>
<dbReference type="Proteomes" id="UP000051887">
    <property type="component" value="Unassembled WGS sequence"/>
</dbReference>
<dbReference type="SUPFAM" id="SSF51658">
    <property type="entry name" value="Xylose isomerase-like"/>
    <property type="match status" value="1"/>
</dbReference>
<evidence type="ECO:0000256" key="1">
    <source>
        <dbReference type="ARBA" id="ARBA00001794"/>
    </source>
</evidence>
<dbReference type="GO" id="GO:0042840">
    <property type="term" value="P:D-glucuronate catabolic process"/>
    <property type="evidence" value="ECO:0007669"/>
    <property type="project" value="TreeGrafter"/>
</dbReference>
<dbReference type="InterPro" id="IPR036237">
    <property type="entry name" value="Xyl_isomerase-like_sf"/>
</dbReference>
<dbReference type="NCBIfam" id="NF003027">
    <property type="entry name" value="PRK03906.1"/>
    <property type="match status" value="1"/>
</dbReference>
<comment type="cofactor">
    <cofactor evidence="9">
        <name>Fe(2+)</name>
        <dbReference type="ChEBI" id="CHEBI:29033"/>
    </cofactor>
    <cofactor evidence="9">
        <name>Mn(2+)</name>
        <dbReference type="ChEBI" id="CHEBI:29035"/>
    </cofactor>
</comment>
<dbReference type="GO" id="GO:0008198">
    <property type="term" value="F:ferrous iron binding"/>
    <property type="evidence" value="ECO:0007669"/>
    <property type="project" value="TreeGrafter"/>
</dbReference>
<comment type="pathway">
    <text evidence="3 9">Carbohydrate metabolism; pentose and glucuronate interconversion.</text>
</comment>
<keyword evidence="8 9" id="KW-0456">Lyase</keyword>
<dbReference type="Proteomes" id="UP000051086">
    <property type="component" value="Unassembled WGS sequence"/>
</dbReference>
<dbReference type="InterPro" id="IPR004628">
    <property type="entry name" value="Man_deHydtase"/>
</dbReference>
<evidence type="ECO:0000256" key="3">
    <source>
        <dbReference type="ARBA" id="ARBA00004892"/>
    </source>
</evidence>
<dbReference type="EMBL" id="CYSC01000031">
    <property type="protein sequence ID" value="CUH72373.1"/>
    <property type="molecule type" value="Genomic_DNA"/>
</dbReference>
<comment type="catalytic activity">
    <reaction evidence="1 9">
        <text>D-mannonate = 2-dehydro-3-deoxy-D-gluconate + H2O</text>
        <dbReference type="Rhea" id="RHEA:20097"/>
        <dbReference type="ChEBI" id="CHEBI:15377"/>
        <dbReference type="ChEBI" id="CHEBI:17767"/>
        <dbReference type="ChEBI" id="CHEBI:57990"/>
        <dbReference type="EC" id="4.2.1.8"/>
    </reaction>
</comment>
<evidence type="ECO:0000313" key="13">
    <source>
        <dbReference type="Proteomes" id="UP000051887"/>
    </source>
</evidence>
<organism evidence="11 13">
    <name type="scientific">Thalassovita autumnalis</name>
    <dbReference type="NCBI Taxonomy" id="2072972"/>
    <lineage>
        <taxon>Bacteria</taxon>
        <taxon>Pseudomonadati</taxon>
        <taxon>Pseudomonadota</taxon>
        <taxon>Alphaproteobacteria</taxon>
        <taxon>Rhodobacterales</taxon>
        <taxon>Roseobacteraceae</taxon>
        <taxon>Thalassovita</taxon>
    </lineage>
</organism>
<evidence type="ECO:0000256" key="9">
    <source>
        <dbReference type="HAMAP-Rule" id="MF_00106"/>
    </source>
</evidence>
<dbReference type="PIRSF" id="PIRSF016049">
    <property type="entry name" value="Man_dehyd"/>
    <property type="match status" value="1"/>
</dbReference>
<name>A0A0P1FP16_9RHOB</name>
<evidence type="ECO:0000313" key="10">
    <source>
        <dbReference type="EMBL" id="CUH69997.1"/>
    </source>
</evidence>
<keyword evidence="12" id="KW-1185">Reference proteome</keyword>
<dbReference type="GO" id="GO:0008927">
    <property type="term" value="F:mannonate dehydratase activity"/>
    <property type="evidence" value="ECO:0007669"/>
    <property type="project" value="UniProtKB-UniRule"/>
</dbReference>
<comment type="similarity">
    <text evidence="4 9">Belongs to the mannonate dehydratase family.</text>
</comment>
<keyword evidence="7 9" id="KW-0464">Manganese</keyword>
<dbReference type="NCBIfam" id="TIGR00695">
    <property type="entry name" value="uxuA"/>
    <property type="match status" value="1"/>
</dbReference>
<dbReference type="AlphaFoldDB" id="A0A0P1FP16"/>
<dbReference type="Pfam" id="PF03786">
    <property type="entry name" value="UxuA"/>
    <property type="match status" value="1"/>
</dbReference>
<evidence type="ECO:0000256" key="6">
    <source>
        <dbReference type="ARBA" id="ARBA00023004"/>
    </source>
</evidence>
<evidence type="ECO:0000256" key="5">
    <source>
        <dbReference type="ARBA" id="ARBA00012927"/>
    </source>
</evidence>
<gene>
    <name evidence="11" type="primary">uxuA_2</name>
    <name evidence="9" type="synonym">uxuA</name>
    <name evidence="10" type="ORF">TL5118_03969</name>
    <name evidence="11" type="ORF">TL5120_02172</name>
</gene>
<reference evidence="11 13" key="2">
    <citation type="submission" date="2015-09" db="EMBL/GenBank/DDBJ databases">
        <authorList>
            <consortium name="Swine Surveillance"/>
        </authorList>
    </citation>
    <scope>NUCLEOTIDE SEQUENCE [LARGE SCALE GENOMIC DNA]</scope>
    <source>
        <strain evidence="11 13">5120</strain>
    </source>
</reference>
<evidence type="ECO:0000256" key="8">
    <source>
        <dbReference type="ARBA" id="ARBA00023239"/>
    </source>
</evidence>
<sequence>MKQTWRWFGPVDKVSLENARQAGATGIVSALHEIPNGVVWSLRAIQERQAQISANASGLTWDVVESLPVSEDIKQQSGDWADHISSYKASLQNIAASGIETVCYNFMPVLDWTRTDLRFALPDAARCMRFDVCDFAVFDVFLLMRDGAEGDYDKDIVAEARIRHQQMSDKDKAGLVNNIICGLPGSEEGYSVETLREQLELYKDMSADRLRQHQIDFLSEVIPVAEDLGIRMCCHPDDPPFPLLGLPRIMSTEADYTALVTAIDSPSNGITFCTGSLGVRESNDLVGMVERLGSKIHFAHLRNVQRESNAIPNSFHEAAHLEGSSDMVAVVSALLNEEKRRKDEGRKDSDIPFRPDHGQDILTDLQTDAQPGYPAVGRLKGLAELRGIIAALSADGTSSQSSGFH</sequence>
<dbReference type="UniPathway" id="UPA00246"/>